<feature type="transmembrane region" description="Helical" evidence="9">
    <location>
        <begin position="180"/>
        <end position="199"/>
    </location>
</feature>
<keyword evidence="8 9" id="KW-0472">Membrane</keyword>
<gene>
    <name evidence="10" type="ORF">QR680_003994</name>
</gene>
<comment type="caution">
    <text evidence="9">Lacks conserved residue(s) required for the propagation of feature annotation.</text>
</comment>
<dbReference type="GO" id="GO:0051119">
    <property type="term" value="F:sugar transmembrane transporter activity"/>
    <property type="evidence" value="ECO:0007669"/>
    <property type="project" value="InterPro"/>
</dbReference>
<dbReference type="InterPro" id="IPR004316">
    <property type="entry name" value="SWEET_rpt"/>
</dbReference>
<feature type="transmembrane region" description="Helical" evidence="9">
    <location>
        <begin position="238"/>
        <end position="259"/>
    </location>
</feature>
<comment type="function">
    <text evidence="9">Mediates sugar transport across membranes.</text>
</comment>
<evidence type="ECO:0000256" key="2">
    <source>
        <dbReference type="ARBA" id="ARBA00007809"/>
    </source>
</evidence>
<evidence type="ECO:0000256" key="3">
    <source>
        <dbReference type="ARBA" id="ARBA00022448"/>
    </source>
</evidence>
<dbReference type="InterPro" id="IPR047664">
    <property type="entry name" value="SWEET"/>
</dbReference>
<dbReference type="GO" id="GO:0012505">
    <property type="term" value="C:endomembrane system"/>
    <property type="evidence" value="ECO:0007669"/>
    <property type="project" value="UniProtKB-SubCell"/>
</dbReference>
<reference evidence="10" key="1">
    <citation type="submission" date="2023-06" db="EMBL/GenBank/DDBJ databases">
        <title>Genomic analysis of the entomopathogenic nematode Steinernema hermaphroditum.</title>
        <authorList>
            <person name="Schwarz E.M."/>
            <person name="Heppert J.K."/>
            <person name="Baniya A."/>
            <person name="Schwartz H.T."/>
            <person name="Tan C.-H."/>
            <person name="Antoshechkin I."/>
            <person name="Sternberg P.W."/>
            <person name="Goodrich-Blair H."/>
            <person name="Dillman A.R."/>
        </authorList>
    </citation>
    <scope>NUCLEOTIDE SEQUENCE</scope>
    <source>
        <strain evidence="10">PS9179</strain>
        <tissue evidence="10">Whole animal</tissue>
    </source>
</reference>
<feature type="transmembrane region" description="Helical" evidence="9">
    <location>
        <begin position="150"/>
        <end position="168"/>
    </location>
</feature>
<evidence type="ECO:0000256" key="5">
    <source>
        <dbReference type="ARBA" id="ARBA00022692"/>
    </source>
</evidence>
<keyword evidence="3 9" id="KW-0813">Transport</keyword>
<protein>
    <recommendedName>
        <fullName evidence="9">Sugar transporter SWEET</fullName>
    </recommendedName>
</protein>
<organism evidence="10 11">
    <name type="scientific">Steinernema hermaphroditum</name>
    <dbReference type="NCBI Taxonomy" id="289476"/>
    <lineage>
        <taxon>Eukaryota</taxon>
        <taxon>Metazoa</taxon>
        <taxon>Ecdysozoa</taxon>
        <taxon>Nematoda</taxon>
        <taxon>Chromadorea</taxon>
        <taxon>Rhabditida</taxon>
        <taxon>Tylenchina</taxon>
        <taxon>Panagrolaimomorpha</taxon>
        <taxon>Strongyloidoidea</taxon>
        <taxon>Steinernematidae</taxon>
        <taxon>Steinernema</taxon>
    </lineage>
</organism>
<comment type="similarity">
    <text evidence="2 9">Belongs to the SWEET sugar transporter family.</text>
</comment>
<dbReference type="GO" id="GO:0016020">
    <property type="term" value="C:membrane"/>
    <property type="evidence" value="ECO:0007669"/>
    <property type="project" value="InterPro"/>
</dbReference>
<feature type="transmembrane region" description="Helical" evidence="9">
    <location>
        <begin position="123"/>
        <end position="143"/>
    </location>
</feature>
<keyword evidence="4 9" id="KW-0762">Sugar transport</keyword>
<feature type="transmembrane region" description="Helical" evidence="9">
    <location>
        <begin position="21"/>
        <end position="40"/>
    </location>
</feature>
<keyword evidence="7 9" id="KW-1133">Transmembrane helix</keyword>
<feature type="transmembrane region" description="Helical" evidence="9">
    <location>
        <begin position="211"/>
        <end position="232"/>
    </location>
</feature>
<evidence type="ECO:0000256" key="1">
    <source>
        <dbReference type="ARBA" id="ARBA00004127"/>
    </source>
</evidence>
<evidence type="ECO:0000313" key="10">
    <source>
        <dbReference type="EMBL" id="KAK0408498.1"/>
    </source>
</evidence>
<comment type="subcellular location">
    <subcellularLocation>
        <location evidence="1">Endomembrane system</location>
        <topology evidence="1">Multi-pass membrane protein</topology>
    </subcellularLocation>
</comment>
<feature type="transmembrane region" description="Helical" evidence="9">
    <location>
        <begin position="60"/>
        <end position="81"/>
    </location>
</feature>
<keyword evidence="6" id="KW-0677">Repeat</keyword>
<evidence type="ECO:0000256" key="7">
    <source>
        <dbReference type="ARBA" id="ARBA00022989"/>
    </source>
</evidence>
<evidence type="ECO:0000256" key="4">
    <source>
        <dbReference type="ARBA" id="ARBA00022597"/>
    </source>
</evidence>
<dbReference type="Pfam" id="PF03083">
    <property type="entry name" value="MtN3_slv"/>
    <property type="match status" value="2"/>
</dbReference>
<dbReference type="PANTHER" id="PTHR10791">
    <property type="entry name" value="RAG1-ACTIVATING PROTEIN 1"/>
    <property type="match status" value="1"/>
</dbReference>
<dbReference type="PANTHER" id="PTHR10791:SF245">
    <property type="entry name" value="SUGAR TRANSPORTER SWEET"/>
    <property type="match status" value="1"/>
</dbReference>
<dbReference type="AlphaFoldDB" id="A0AA39LT16"/>
<evidence type="ECO:0000313" key="11">
    <source>
        <dbReference type="Proteomes" id="UP001175271"/>
    </source>
</evidence>
<comment type="caution">
    <text evidence="10">The sequence shown here is derived from an EMBL/GenBank/DDBJ whole genome shotgun (WGS) entry which is preliminary data.</text>
</comment>
<dbReference type="Gene3D" id="1.20.1280.290">
    <property type="match status" value="2"/>
</dbReference>
<evidence type="ECO:0000256" key="8">
    <source>
        <dbReference type="ARBA" id="ARBA00023136"/>
    </source>
</evidence>
<proteinExistence type="inferred from homology"/>
<keyword evidence="5 9" id="KW-0812">Transmembrane</keyword>
<sequence>MAPPESNSSSPTLGQRVVNRLLVGLPPLILLLLVNALYGPGIDVQTTGTWIAFVTLQMDLFTLFAYWLTLFSIGFTFLPVFQIIEWRARGTADGFSSVNLVLPMLMMSCWLRHGFMTSDNTNILINTVNLVIFSLYIICFGYYQPKRKYLYGQVLSLAISVYAIFAYVDQQPIDKAADVMGSIAAATQIIGLAGGLYEIKRAIGLGHTEYIPASLQFGIFLISAQWTAFGFIVGNYYIAVANIAGLAVNLITIALYFVYPPLTWRVPIIGTGPQQKKKE</sequence>
<evidence type="ECO:0000256" key="9">
    <source>
        <dbReference type="RuleBase" id="RU910715"/>
    </source>
</evidence>
<name>A0AA39LT16_9BILA</name>
<feature type="transmembrane region" description="Helical" evidence="9">
    <location>
        <begin position="93"/>
        <end position="111"/>
    </location>
</feature>
<evidence type="ECO:0000256" key="6">
    <source>
        <dbReference type="ARBA" id="ARBA00022737"/>
    </source>
</evidence>
<keyword evidence="11" id="KW-1185">Reference proteome</keyword>
<dbReference type="FunFam" id="1.20.1280.290:FF:000036">
    <property type="entry name" value="Sugar transporter SWEET"/>
    <property type="match status" value="1"/>
</dbReference>
<dbReference type="EMBL" id="JAUCMV010000003">
    <property type="protein sequence ID" value="KAK0408498.1"/>
    <property type="molecule type" value="Genomic_DNA"/>
</dbReference>
<dbReference type="Proteomes" id="UP001175271">
    <property type="component" value="Unassembled WGS sequence"/>
</dbReference>
<accession>A0AA39LT16</accession>